<protein>
    <submittedName>
        <fullName evidence="8">Precorrin-3B synthase</fullName>
    </submittedName>
</protein>
<dbReference type="KEGG" id="geh:HYN69_05150"/>
<keyword evidence="2" id="KW-0349">Heme</keyword>
<evidence type="ECO:0000256" key="5">
    <source>
        <dbReference type="ARBA" id="ARBA00023004"/>
    </source>
</evidence>
<keyword evidence="5" id="KW-0408">Iron</keyword>
<dbReference type="GO" id="GO:0020037">
    <property type="term" value="F:heme binding"/>
    <property type="evidence" value="ECO:0007669"/>
    <property type="project" value="InterPro"/>
</dbReference>
<evidence type="ECO:0000313" key="8">
    <source>
        <dbReference type="EMBL" id="AWB47981.1"/>
    </source>
</evidence>
<dbReference type="InterPro" id="IPR036136">
    <property type="entry name" value="Nit/Sulf_reduc_fer-like_dom_sf"/>
</dbReference>
<evidence type="ECO:0000256" key="3">
    <source>
        <dbReference type="ARBA" id="ARBA00022723"/>
    </source>
</evidence>
<dbReference type="Gene3D" id="3.30.413.10">
    <property type="entry name" value="Sulfite Reductase Hemoprotein, domain 1"/>
    <property type="match status" value="1"/>
</dbReference>
<dbReference type="GO" id="GO:0016491">
    <property type="term" value="F:oxidoreductase activity"/>
    <property type="evidence" value="ECO:0007669"/>
    <property type="project" value="UniProtKB-KW"/>
</dbReference>
<dbReference type="InterPro" id="IPR045854">
    <property type="entry name" value="NO2/SO3_Rdtase_4Fe4S_sf"/>
</dbReference>
<keyword evidence="1" id="KW-0004">4Fe-4S</keyword>
<dbReference type="Pfam" id="PF03460">
    <property type="entry name" value="NIR_SIR_ferr"/>
    <property type="match status" value="1"/>
</dbReference>
<dbReference type="InterPro" id="IPR006066">
    <property type="entry name" value="NO2/SO3_Rdtase_FeS/sirohaem_BS"/>
</dbReference>
<evidence type="ECO:0000256" key="2">
    <source>
        <dbReference type="ARBA" id="ARBA00022617"/>
    </source>
</evidence>
<dbReference type="OrthoDB" id="7459360at2"/>
<dbReference type="PANTHER" id="PTHR32439">
    <property type="entry name" value="FERREDOXIN--NITRITE REDUCTASE, CHLOROPLASTIC"/>
    <property type="match status" value="1"/>
</dbReference>
<evidence type="ECO:0000256" key="1">
    <source>
        <dbReference type="ARBA" id="ARBA00022485"/>
    </source>
</evidence>
<evidence type="ECO:0000256" key="4">
    <source>
        <dbReference type="ARBA" id="ARBA00023002"/>
    </source>
</evidence>
<dbReference type="GO" id="GO:0046872">
    <property type="term" value="F:metal ion binding"/>
    <property type="evidence" value="ECO:0007669"/>
    <property type="project" value="UniProtKB-KW"/>
</dbReference>
<dbReference type="RefSeq" id="WP_108434805.1">
    <property type="nucleotide sequence ID" value="NZ_CP028918.1"/>
</dbReference>
<dbReference type="Gene3D" id="3.90.480.20">
    <property type="match status" value="1"/>
</dbReference>
<keyword evidence="6" id="KW-0411">Iron-sulfur</keyword>
<name>A0A2S0UJM7_9RHOB</name>
<sequence>MTGPVVQGWCPGALRPMLSGDGLVVRVRLHGGRLPVAVAERLAFLSERFGNGLIDLSARGNLQLRGVTEAGHGALVAELAALGLIDESPQAEAMRNVLVTPFWRAGDGAQEIAAELVARLGEFPALPGKFGYAVDTGMVPVLRDAAADIRIEGAQDGVMVRADGMATGAVVGQGEVVDAVLELARWFVDAGGVSGGRGRMAALVARGAVPPGRFGAVPMRVVPRFVPKIARYSAGALVAVPFGQMEAGMLDGLAGFGDLRLTPWRMVLVESGWPDVPGVILYDDDPLLRVVACTGAPRCLQGLADVRGLARGLAAAVPAGKRLHVSGCAKGCAHPGVADVTLTATAAGFDLIRGGTAADAAVAAFTADELLARPEILTESFDAP</sequence>
<proteinExistence type="predicted"/>
<dbReference type="InterPro" id="IPR051329">
    <property type="entry name" value="NIR_SIR_4Fe-4S"/>
</dbReference>
<dbReference type="GO" id="GO:0051539">
    <property type="term" value="F:4 iron, 4 sulfur cluster binding"/>
    <property type="evidence" value="ECO:0007669"/>
    <property type="project" value="UniProtKB-KW"/>
</dbReference>
<dbReference type="AlphaFoldDB" id="A0A2S0UJM7"/>
<gene>
    <name evidence="8" type="ORF">HYN69_05150</name>
</gene>
<dbReference type="SUPFAM" id="SSF55124">
    <property type="entry name" value="Nitrite/Sulfite reductase N-terminal domain-like"/>
    <property type="match status" value="1"/>
</dbReference>
<keyword evidence="9" id="KW-1185">Reference proteome</keyword>
<dbReference type="Proteomes" id="UP000244496">
    <property type="component" value="Chromosome"/>
</dbReference>
<keyword evidence="3" id="KW-0479">Metal-binding</keyword>
<evidence type="ECO:0000259" key="7">
    <source>
        <dbReference type="Pfam" id="PF03460"/>
    </source>
</evidence>
<evidence type="ECO:0000256" key="6">
    <source>
        <dbReference type="ARBA" id="ARBA00023014"/>
    </source>
</evidence>
<evidence type="ECO:0000313" key="9">
    <source>
        <dbReference type="Proteomes" id="UP000244496"/>
    </source>
</evidence>
<organism evidence="8 9">
    <name type="scientific">Paragemmobacter aquarius</name>
    <dbReference type="NCBI Taxonomy" id="2169400"/>
    <lineage>
        <taxon>Bacteria</taxon>
        <taxon>Pseudomonadati</taxon>
        <taxon>Pseudomonadota</taxon>
        <taxon>Alphaproteobacteria</taxon>
        <taxon>Rhodobacterales</taxon>
        <taxon>Paracoccaceae</taxon>
        <taxon>Paragemmobacter</taxon>
    </lineage>
</organism>
<keyword evidence="4" id="KW-0560">Oxidoreductase</keyword>
<dbReference type="PROSITE" id="PS00365">
    <property type="entry name" value="NIR_SIR"/>
    <property type="match status" value="1"/>
</dbReference>
<dbReference type="EMBL" id="CP028918">
    <property type="protein sequence ID" value="AWB47981.1"/>
    <property type="molecule type" value="Genomic_DNA"/>
</dbReference>
<reference evidence="8 9" key="1">
    <citation type="submission" date="2018-04" db="EMBL/GenBank/DDBJ databases">
        <title>Genome sequencing of Gemmobacter.</title>
        <authorList>
            <person name="Yi H."/>
            <person name="Baek M.-G."/>
        </authorList>
    </citation>
    <scope>NUCLEOTIDE SEQUENCE [LARGE SCALE GENOMIC DNA]</scope>
    <source>
        <strain evidence="8 9">HYN0069</strain>
    </source>
</reference>
<dbReference type="PANTHER" id="PTHR32439:SF9">
    <property type="entry name" value="BLR3264 PROTEIN"/>
    <property type="match status" value="1"/>
</dbReference>
<accession>A0A2S0UJM7</accession>
<dbReference type="InterPro" id="IPR005117">
    <property type="entry name" value="NiRdtase/SiRdtase_haem-b_fer"/>
</dbReference>
<feature type="domain" description="Nitrite/Sulfite reductase ferredoxin-like" evidence="7">
    <location>
        <begin position="16"/>
        <end position="81"/>
    </location>
</feature>
<dbReference type="SUPFAM" id="SSF56014">
    <property type="entry name" value="Nitrite and sulphite reductase 4Fe-4S domain-like"/>
    <property type="match status" value="2"/>
</dbReference>